<dbReference type="OrthoDB" id="9757969at2"/>
<dbReference type="GeneID" id="76608950"/>
<name>A0A143HPE5_MICTH</name>
<reference evidence="3" key="1">
    <citation type="submission" date="2016-03" db="EMBL/GenBank/DDBJ databases">
        <authorList>
            <person name="Lee Y.-S."/>
            <person name="Choi Y.-L."/>
        </authorList>
    </citation>
    <scope>NUCLEOTIDE SEQUENCE [LARGE SCALE GENOMIC DNA]</scope>
    <source>
        <strain evidence="3">DAU221</strain>
    </source>
</reference>
<dbReference type="GO" id="GO:0005886">
    <property type="term" value="C:plasma membrane"/>
    <property type="evidence" value="ECO:0007669"/>
    <property type="project" value="TreeGrafter"/>
</dbReference>
<dbReference type="KEGG" id="mthd:A3224_12940"/>
<gene>
    <name evidence="2" type="ORF">A3224_12940</name>
</gene>
<feature type="region of interest" description="Disordered" evidence="1">
    <location>
        <begin position="645"/>
        <end position="671"/>
    </location>
</feature>
<protein>
    <submittedName>
        <fullName evidence="2">Uncharacterized protein</fullName>
    </submittedName>
</protein>
<dbReference type="InterPro" id="IPR008023">
    <property type="entry name" value="DUF748"/>
</dbReference>
<dbReference type="Pfam" id="PF05359">
    <property type="entry name" value="DUF748"/>
    <property type="match status" value="1"/>
</dbReference>
<organism evidence="2 3">
    <name type="scientific">Microbulbifer thermotolerans</name>
    <dbReference type="NCBI Taxonomy" id="252514"/>
    <lineage>
        <taxon>Bacteria</taxon>
        <taxon>Pseudomonadati</taxon>
        <taxon>Pseudomonadota</taxon>
        <taxon>Gammaproteobacteria</taxon>
        <taxon>Cellvibrionales</taxon>
        <taxon>Microbulbiferaceae</taxon>
        <taxon>Microbulbifer</taxon>
    </lineage>
</organism>
<dbReference type="PANTHER" id="PTHR30441">
    <property type="entry name" value="DUF748 DOMAIN-CONTAINING PROTEIN"/>
    <property type="match status" value="1"/>
</dbReference>
<evidence type="ECO:0000313" key="2">
    <source>
        <dbReference type="EMBL" id="AMX03366.1"/>
    </source>
</evidence>
<dbReference type="InterPro" id="IPR036737">
    <property type="entry name" value="OmpA-like_sf"/>
</dbReference>
<dbReference type="Gene3D" id="3.30.1330.60">
    <property type="entry name" value="OmpA-like domain"/>
    <property type="match status" value="1"/>
</dbReference>
<dbReference type="EMBL" id="CP014864">
    <property type="protein sequence ID" value="AMX03366.1"/>
    <property type="molecule type" value="Genomic_DNA"/>
</dbReference>
<accession>A0A143HPE5</accession>
<dbReference type="PANTHER" id="PTHR30441:SF8">
    <property type="entry name" value="DUF748 DOMAIN-CONTAINING PROTEIN"/>
    <property type="match status" value="1"/>
</dbReference>
<evidence type="ECO:0000256" key="1">
    <source>
        <dbReference type="SAM" id="MobiDB-lite"/>
    </source>
</evidence>
<sequence>MPLNNSPPLDITRRLLWWLVAILLLLGIANLAAGTLLAAQVERWLKERGLDAEIGHLQLSVVNLQLVVSDVRAKNDGGRGFRARELMLDYSWWQLLRGRIQLQRAYLDGAYMDLESRSSESGRRWEVGGWALGQGPRRDWDFRLLLEQVRIRDSTLCYRHRPDWTSPGCVDFGELRVRDFLLGLQRTGDVPLDITIGADKLNLRNLLITEKASGAVDATLVELALSDGLYRRPGNRISADTLKAQMFGSCPPQRWADALPALQRLVGHCGVARRLQLKGDLLFSFGKSGEVRWRAAQGQDIALRYANLVWHNWRAHRLALKEFHYRRAQKTLRWQSAGASDFDWCPSGLRDKQHHYCSRAGTLTLPDPVTFDWRKKITISTGPSRLKRVQLLDLAQSRGNPFSANLALLGALEYRGETGILSIDGVDLESASGCIPGQLWHQPDYCVRLAGLSGSEQFQVQFGSRIVQRPWGFASGPLRLSQFSMATEGRPQLQLRKLHWQRINLLGAGAPFLLQDFALQFLSGCLPDGLLPEKLRPLCGELANFNGRGHFAWQRGEAGYLIAGELSLGRLRLADQLSGGGLLLQKLHTGEGILRRSADSDHPWVQRGLSGSVDIPVTAGYHENTPEAIEDDSGDEKGLLPEEMAQRREDVQTGDREDGIPPPDIASPNLKLDSTSLSRLQGCLPKSWARLLFSNPQQMPGCFDLRNWRQRGPLVVAWQGGIDFSAAQLSLEKARATTPAGAELLNLSGLHLPAARLRHLPPPYRSTFVSLPDFSLQDFYGCLPVGVNAAVFDIRCAELHNLHAGKRFELTVGRRKVSAHMSGSRAQWILLAEEGEHPIFELQKLSAPQLEVEWQRGANRPGKLALKDFYAAQLHACLPREWQLRSDLPRCISTAELHTIGERGLAVAETLFKSSPIAKPLWRFQSLRLAGLSLSADTLDLLNLQLQGLRFCGLADLLPQTARQLGIADCVSAQQIHLPGTNRIGLTPQAPRIALGPLVSQPITLGEGKTENTGTGLKRLSWKQLRWEGGQVLWTTDLEAVGMRGCVAGSAAAVAEGRADFCWRLQQLRLPGGQRISLSSPFSTDGSIEALGLSIDRGSGDPLQIARIQLDQPSYGGASVGKLSGASGCLTAGTLGDNRLAPCYRLGRVSIQGIDRVDTSSGKVTLLRGVAIEGVELKQGDYPQGLPAQLLQLEQLHTEELRLGSGEIAVRQLRLQGAAGCVPPGYVERLNHCLTLDAVDVSGSYRFSTRQLALAQLQLHKVQLLTGTGRSLVRGDSVSVEQLLSGESEFRFLRAEAEGFAIFDRREGAPEYERHSVIGRLAGMSVAQLHYDRRGNRLEIEKVDALRPRLIVMRDRSGEYPLARDVDVLTGTQPQEKPLIRAADAITEGMKVRYHIRELDVRHGTFTWVDRQGQYRARLPIRAIYLTLRNVSNLPLHPPATVLFNGRPGGFGEIQLAGTIRYLETKKWNADLTGYIENTNLIPATPYMAKLLGYKILQGQLDARLDIRIRENKVNAFADMKLNKIKVRRVQEKDKLPVKSSIIPLDIALLLLKDGQGNVRFDMPVSGDLYDPKFSFSFIFSHLLQRAIIESLFAYFTPVGFYTLAKFAWGRFRAVRFEPIFFEPGKSELDATAWEQLREMVVRLRERPDARPGICGIANARDWYALYPDSTPGLGGSRKAREKFYRNPPLKLFEEFERLAQERSRKIERFLIDEGIGAQELIPCAPDYNGRDFDEPRVEFSR</sequence>
<dbReference type="RefSeq" id="WP_067155422.1">
    <property type="nucleotide sequence ID" value="NZ_CP014864.1"/>
</dbReference>
<keyword evidence="3" id="KW-1185">Reference proteome</keyword>
<proteinExistence type="predicted"/>
<feature type="compositionally biased region" description="Basic and acidic residues" evidence="1">
    <location>
        <begin position="645"/>
        <end position="659"/>
    </location>
</feature>
<dbReference type="Proteomes" id="UP000076077">
    <property type="component" value="Chromosome"/>
</dbReference>
<dbReference type="GO" id="GO:0090313">
    <property type="term" value="P:regulation of protein targeting to membrane"/>
    <property type="evidence" value="ECO:0007669"/>
    <property type="project" value="TreeGrafter"/>
</dbReference>
<evidence type="ECO:0000313" key="3">
    <source>
        <dbReference type="Proteomes" id="UP000076077"/>
    </source>
</evidence>
<dbReference type="InterPro" id="IPR052894">
    <property type="entry name" value="AsmA-related"/>
</dbReference>